<evidence type="ECO:0000313" key="8">
    <source>
        <dbReference type="Proteomes" id="UP000070444"/>
    </source>
</evidence>
<gene>
    <name evidence="7" type="ORF">CONCODRAFT_79468</name>
</gene>
<evidence type="ECO:0000313" key="7">
    <source>
        <dbReference type="EMBL" id="KXN69142.1"/>
    </source>
</evidence>
<evidence type="ECO:0000256" key="5">
    <source>
        <dbReference type="ARBA" id="ARBA00023242"/>
    </source>
</evidence>
<reference evidence="7 8" key="1">
    <citation type="journal article" date="2015" name="Genome Biol. Evol.">
        <title>Phylogenomic analyses indicate that early fungi evolved digesting cell walls of algal ancestors of land plants.</title>
        <authorList>
            <person name="Chang Y."/>
            <person name="Wang S."/>
            <person name="Sekimoto S."/>
            <person name="Aerts A.L."/>
            <person name="Choi C."/>
            <person name="Clum A."/>
            <person name="LaButti K.M."/>
            <person name="Lindquist E.A."/>
            <person name="Yee Ngan C."/>
            <person name="Ohm R.A."/>
            <person name="Salamov A.A."/>
            <person name="Grigoriev I.V."/>
            <person name="Spatafora J.W."/>
            <person name="Berbee M.L."/>
        </authorList>
    </citation>
    <scope>NUCLEOTIDE SEQUENCE [LARGE SCALE GENOMIC DNA]</scope>
    <source>
        <strain evidence="7 8">NRRL 28638</strain>
    </source>
</reference>
<comment type="subcellular location">
    <subcellularLocation>
        <location evidence="1">Nucleus</location>
    </subcellularLocation>
</comment>
<dbReference type="OrthoDB" id="10254665at2759"/>
<dbReference type="Proteomes" id="UP000070444">
    <property type="component" value="Unassembled WGS sequence"/>
</dbReference>
<evidence type="ECO:0000256" key="3">
    <source>
        <dbReference type="ARBA" id="ARBA00021704"/>
    </source>
</evidence>
<dbReference type="GO" id="GO:0030488">
    <property type="term" value="P:tRNA methylation"/>
    <property type="evidence" value="ECO:0007669"/>
    <property type="project" value="InterPro"/>
</dbReference>
<dbReference type="OMA" id="TRCRPYQ"/>
<evidence type="ECO:0000256" key="2">
    <source>
        <dbReference type="ARBA" id="ARBA00008320"/>
    </source>
</evidence>
<comment type="similarity">
    <text evidence="2">Belongs to the TRM6/GCD10 family.</text>
</comment>
<dbReference type="AlphaFoldDB" id="A0A137P297"/>
<dbReference type="Gene3D" id="3.10.330.20">
    <property type="match status" value="1"/>
</dbReference>
<evidence type="ECO:0000256" key="4">
    <source>
        <dbReference type="ARBA" id="ARBA00022694"/>
    </source>
</evidence>
<organism evidence="7 8">
    <name type="scientific">Conidiobolus coronatus (strain ATCC 28846 / CBS 209.66 / NRRL 28638)</name>
    <name type="common">Delacroixia coronata</name>
    <dbReference type="NCBI Taxonomy" id="796925"/>
    <lineage>
        <taxon>Eukaryota</taxon>
        <taxon>Fungi</taxon>
        <taxon>Fungi incertae sedis</taxon>
        <taxon>Zoopagomycota</taxon>
        <taxon>Entomophthoromycotina</taxon>
        <taxon>Entomophthoromycetes</taxon>
        <taxon>Entomophthorales</taxon>
        <taxon>Ancylistaceae</taxon>
        <taxon>Conidiobolus</taxon>
    </lineage>
</organism>
<dbReference type="GO" id="GO:0031515">
    <property type="term" value="C:tRNA (m1A) methyltransferase complex"/>
    <property type="evidence" value="ECO:0007669"/>
    <property type="project" value="InterPro"/>
</dbReference>
<protein>
    <recommendedName>
        <fullName evidence="3">tRNA (adenine(58)-N(1))-methyltransferase non-catalytic subunit TRM6</fullName>
    </recommendedName>
    <alternativeName>
        <fullName evidence="6">tRNA(m1A58)-methyltransferase subunit TRM6</fullName>
    </alternativeName>
</protein>
<dbReference type="Pfam" id="PF04189">
    <property type="entry name" value="Gcd10p"/>
    <property type="match status" value="1"/>
</dbReference>
<evidence type="ECO:0000256" key="1">
    <source>
        <dbReference type="ARBA" id="ARBA00004123"/>
    </source>
</evidence>
<sequence>MSSQSNIIKHEDQLIIQLPSGNLKLVTVRSDNLIDLGKFGKFQSNDIINKPYGYSYRIEKGRAYVTKKDTDLSEVEETAANNKNLLAKQDNQKLSFEEIESMKANIASGETSHSDILNAMIANHSEFNNKTEYSKAKYINRKKKKFNNIFTPLEPNHYNICKFFFDKNPSKIRELRIDTLSQILTSANIHAKSKVLVVDDTQGLIVGSIMERLAGFGKIVAIHESEFPNYDIVRYFNFPQSHQDSLFTISWDKLDESYQEQTPEKPETEDEILVKKYERKLAKFNEFNAKKGEIYDGNFDCLIISSFINPWSVISKLKRFIGPSRPIVIYNQFKEPLTATAAELMASDEFIYTQLSESWLRHHQVLPGRTHPDMSMSATGGYLLSCIKVTPNDDIQPITQSLSKRQKNNWFKS</sequence>
<dbReference type="STRING" id="796925.A0A137P297"/>
<name>A0A137P297_CONC2</name>
<proteinExistence type="inferred from homology"/>
<dbReference type="PANTHER" id="PTHR12945">
    <property type="entry name" value="TRANSLATION INITIATION FACTOR EIF3-RELATED"/>
    <property type="match status" value="1"/>
</dbReference>
<evidence type="ECO:0000256" key="6">
    <source>
        <dbReference type="ARBA" id="ARBA00032319"/>
    </source>
</evidence>
<dbReference type="EMBL" id="KQ964546">
    <property type="protein sequence ID" value="KXN69142.1"/>
    <property type="molecule type" value="Genomic_DNA"/>
</dbReference>
<dbReference type="Gene3D" id="3.40.50.150">
    <property type="entry name" value="Vaccinia Virus protein VP39"/>
    <property type="match status" value="1"/>
</dbReference>
<dbReference type="InterPro" id="IPR017423">
    <property type="entry name" value="TRM6"/>
</dbReference>
<keyword evidence="5" id="KW-0539">Nucleus</keyword>
<dbReference type="GO" id="GO:0005634">
    <property type="term" value="C:nucleus"/>
    <property type="evidence" value="ECO:0007669"/>
    <property type="project" value="UniProtKB-SubCell"/>
</dbReference>
<keyword evidence="8" id="KW-1185">Reference proteome</keyword>
<dbReference type="PANTHER" id="PTHR12945:SF0">
    <property type="entry name" value="TRNA (ADENINE(58)-N(1))-METHYLTRANSFERASE NON-CATALYTIC SUBUNIT TRM6"/>
    <property type="match status" value="1"/>
</dbReference>
<dbReference type="InterPro" id="IPR029063">
    <property type="entry name" value="SAM-dependent_MTases_sf"/>
</dbReference>
<keyword evidence="4" id="KW-0819">tRNA processing</keyword>
<accession>A0A137P297</accession>